<keyword evidence="1" id="KW-0812">Transmembrane</keyword>
<reference evidence="3 4" key="1">
    <citation type="submission" date="2020-07" db="EMBL/GenBank/DDBJ databases">
        <title>Genomic Encyclopedia of Type Strains, Phase IV (KMG-IV): sequencing the most valuable type-strain genomes for metagenomic binning, comparative biology and taxonomic classification.</title>
        <authorList>
            <person name="Goeker M."/>
        </authorList>
    </citation>
    <scope>NUCLEOTIDE SEQUENCE [LARGE SCALE GENOMIC DNA]</scope>
    <source>
        <strain evidence="3 4">DSM 45533</strain>
    </source>
</reference>
<protein>
    <recommendedName>
        <fullName evidence="2">SMODS and SLOG-associating 2TM effector domain-containing protein</fullName>
    </recommendedName>
</protein>
<evidence type="ECO:0000259" key="2">
    <source>
        <dbReference type="Pfam" id="PF18183"/>
    </source>
</evidence>
<sequence>MLRKTPDLRPKPFPLISQEEWKKPQEVLNRLYTDAEAWAMEVCGWYLEDRVRQRRTSKALRGLAIVLAAAGGLQPLAAAASGSGSLGWGYVLLAGAGVCVAFDHLLGLSSRWMRDMVTAQRIQRRLRDFQLDWTALNAQQMTPPVREYLAALRTFVTDISTIMSDETSEWVSEFQSGLAQLPSAHQPGER</sequence>
<name>A0A7W0CRF2_9ACTN</name>
<dbReference type="Pfam" id="PF18183">
    <property type="entry name" value="SLATT_2"/>
    <property type="match status" value="1"/>
</dbReference>
<evidence type="ECO:0000313" key="4">
    <source>
        <dbReference type="Proteomes" id="UP000530928"/>
    </source>
</evidence>
<dbReference type="Proteomes" id="UP000530928">
    <property type="component" value="Unassembled WGS sequence"/>
</dbReference>
<dbReference type="InterPro" id="IPR040688">
    <property type="entry name" value="SLATT_2"/>
</dbReference>
<dbReference type="AlphaFoldDB" id="A0A7W0CRF2"/>
<accession>A0A7W0CRF2</accession>
<comment type="caution">
    <text evidence="3">The sequence shown here is derived from an EMBL/GenBank/DDBJ whole genome shotgun (WGS) entry which is preliminary data.</text>
</comment>
<dbReference type="NCBIfam" id="NF033633">
    <property type="entry name" value="SLATT_2"/>
    <property type="match status" value="1"/>
</dbReference>
<feature type="transmembrane region" description="Helical" evidence="1">
    <location>
        <begin position="86"/>
        <end position="106"/>
    </location>
</feature>
<organism evidence="3 4">
    <name type="scientific">Nonomuraea soli</name>
    <dbReference type="NCBI Taxonomy" id="1032476"/>
    <lineage>
        <taxon>Bacteria</taxon>
        <taxon>Bacillati</taxon>
        <taxon>Actinomycetota</taxon>
        <taxon>Actinomycetes</taxon>
        <taxon>Streptosporangiales</taxon>
        <taxon>Streptosporangiaceae</taxon>
        <taxon>Nonomuraea</taxon>
    </lineage>
</organism>
<evidence type="ECO:0000256" key="1">
    <source>
        <dbReference type="SAM" id="Phobius"/>
    </source>
</evidence>
<keyword evidence="1" id="KW-1133">Transmembrane helix</keyword>
<dbReference type="EMBL" id="JACDUR010000008">
    <property type="protein sequence ID" value="MBA2895969.1"/>
    <property type="molecule type" value="Genomic_DNA"/>
</dbReference>
<proteinExistence type="predicted"/>
<feature type="domain" description="SMODS and SLOG-associating 2TM effector" evidence="2">
    <location>
        <begin position="7"/>
        <end position="182"/>
    </location>
</feature>
<gene>
    <name evidence="3" type="ORF">HNR30_007360</name>
</gene>
<dbReference type="RefSeq" id="WP_181614721.1">
    <property type="nucleotide sequence ID" value="NZ_BAABAM010000007.1"/>
</dbReference>
<keyword evidence="4" id="KW-1185">Reference proteome</keyword>
<evidence type="ECO:0000313" key="3">
    <source>
        <dbReference type="EMBL" id="MBA2895969.1"/>
    </source>
</evidence>
<keyword evidence="1" id="KW-0472">Membrane</keyword>
<dbReference type="NCBIfam" id="NF033634">
    <property type="entry name" value="SLATT_1"/>
    <property type="match status" value="1"/>
</dbReference>
<feature type="transmembrane region" description="Helical" evidence="1">
    <location>
        <begin position="59"/>
        <end position="80"/>
    </location>
</feature>